<dbReference type="EMBL" id="BDQX01000317">
    <property type="protein sequence ID" value="GBG10404.1"/>
    <property type="molecule type" value="Genomic_DNA"/>
</dbReference>
<dbReference type="SUPFAM" id="SSF46785">
    <property type="entry name" value="Winged helix' DNA-binding domain"/>
    <property type="match status" value="1"/>
</dbReference>
<organism evidence="5 6">
    <name type="scientific">Paenibacillus agaridevorans</name>
    <dbReference type="NCBI Taxonomy" id="171404"/>
    <lineage>
        <taxon>Bacteria</taxon>
        <taxon>Bacillati</taxon>
        <taxon>Bacillota</taxon>
        <taxon>Bacilli</taxon>
        <taxon>Bacillales</taxon>
        <taxon>Paenibacillaceae</taxon>
        <taxon>Paenibacillus</taxon>
    </lineage>
</organism>
<accession>A0A2R5F3B4</accession>
<comment type="caution">
    <text evidence="5">The sequence shown here is derived from an EMBL/GenBank/DDBJ whole genome shotgun (WGS) entry which is preliminary data.</text>
</comment>
<evidence type="ECO:0000256" key="3">
    <source>
        <dbReference type="ARBA" id="ARBA00023163"/>
    </source>
</evidence>
<evidence type="ECO:0000313" key="5">
    <source>
        <dbReference type="EMBL" id="GBG10404.1"/>
    </source>
</evidence>
<dbReference type="PROSITE" id="PS50987">
    <property type="entry name" value="HTH_ARSR_2"/>
    <property type="match status" value="1"/>
</dbReference>
<dbReference type="InterPro" id="IPR036390">
    <property type="entry name" value="WH_DNA-bd_sf"/>
</dbReference>
<dbReference type="NCBIfam" id="NF033788">
    <property type="entry name" value="HTH_metalloreg"/>
    <property type="match status" value="1"/>
</dbReference>
<evidence type="ECO:0000256" key="1">
    <source>
        <dbReference type="ARBA" id="ARBA00023015"/>
    </source>
</evidence>
<dbReference type="SMART" id="SM00418">
    <property type="entry name" value="HTH_ARSR"/>
    <property type="match status" value="1"/>
</dbReference>
<gene>
    <name evidence="5" type="ORF">PAT3040_05135</name>
</gene>
<dbReference type="PRINTS" id="PR00778">
    <property type="entry name" value="HTHARSR"/>
</dbReference>
<keyword evidence="6" id="KW-1185">Reference proteome</keyword>
<dbReference type="PANTHER" id="PTHR33154">
    <property type="entry name" value="TRANSCRIPTIONAL REGULATOR, ARSR FAMILY"/>
    <property type="match status" value="1"/>
</dbReference>
<dbReference type="InterPro" id="IPR011991">
    <property type="entry name" value="ArsR-like_HTH"/>
</dbReference>
<dbReference type="AlphaFoldDB" id="A0A2R5F3B4"/>
<keyword evidence="1" id="KW-0805">Transcription regulation</keyword>
<dbReference type="CDD" id="cd00090">
    <property type="entry name" value="HTH_ARSR"/>
    <property type="match status" value="1"/>
</dbReference>
<dbReference type="PANTHER" id="PTHR33154:SF33">
    <property type="entry name" value="TRANSCRIPTIONAL REPRESSOR SDPR"/>
    <property type="match status" value="1"/>
</dbReference>
<dbReference type="InterPro" id="IPR051081">
    <property type="entry name" value="HTH_MetalResp_TranReg"/>
</dbReference>
<dbReference type="Proteomes" id="UP000245202">
    <property type="component" value="Unassembled WGS sequence"/>
</dbReference>
<dbReference type="GO" id="GO:0003677">
    <property type="term" value="F:DNA binding"/>
    <property type="evidence" value="ECO:0007669"/>
    <property type="project" value="UniProtKB-KW"/>
</dbReference>
<evidence type="ECO:0000313" key="6">
    <source>
        <dbReference type="Proteomes" id="UP000245202"/>
    </source>
</evidence>
<sequence length="90" mass="10560">MLDLMLVRERSVGELVELLPLSQPGISKHLRILREAGLVTARKEAKQHIYRVNPGPLRQVHDWFAPYQRFWSDKLDELEMALEQDDKKPL</sequence>
<keyword evidence="3" id="KW-0804">Transcription</keyword>
<protein>
    <submittedName>
        <fullName evidence="5">Putative transcriptional regulator</fullName>
    </submittedName>
</protein>
<proteinExistence type="predicted"/>
<dbReference type="Gene3D" id="1.10.10.10">
    <property type="entry name" value="Winged helix-like DNA-binding domain superfamily/Winged helix DNA-binding domain"/>
    <property type="match status" value="1"/>
</dbReference>
<name>A0A2R5F3B4_9BACL</name>
<dbReference type="GO" id="GO:0003700">
    <property type="term" value="F:DNA-binding transcription factor activity"/>
    <property type="evidence" value="ECO:0007669"/>
    <property type="project" value="InterPro"/>
</dbReference>
<keyword evidence="2" id="KW-0238">DNA-binding</keyword>
<dbReference type="Pfam" id="PF01022">
    <property type="entry name" value="HTH_5"/>
    <property type="match status" value="1"/>
</dbReference>
<feature type="domain" description="HTH arsR-type" evidence="4">
    <location>
        <begin position="1"/>
        <end position="72"/>
    </location>
</feature>
<evidence type="ECO:0000256" key="2">
    <source>
        <dbReference type="ARBA" id="ARBA00023125"/>
    </source>
</evidence>
<evidence type="ECO:0000259" key="4">
    <source>
        <dbReference type="PROSITE" id="PS50987"/>
    </source>
</evidence>
<dbReference type="InterPro" id="IPR036388">
    <property type="entry name" value="WH-like_DNA-bd_sf"/>
</dbReference>
<reference evidence="5 6" key="1">
    <citation type="submission" date="2017-08" db="EMBL/GenBank/DDBJ databases">
        <title>Substantial Increase in Enzyme Production by Combined Drug-Resistance Mutations in Paenibacillus agaridevorans.</title>
        <authorList>
            <person name="Tanaka Y."/>
            <person name="Funane K."/>
            <person name="Hosaka T."/>
            <person name="Shiwa Y."/>
            <person name="Fujita N."/>
            <person name="Miyazaki T."/>
            <person name="Yoshikawa H."/>
            <person name="Murakami K."/>
            <person name="Kasahara K."/>
            <person name="Inaoka T."/>
            <person name="Hiraga Y."/>
            <person name="Ochi K."/>
        </authorList>
    </citation>
    <scope>NUCLEOTIDE SEQUENCE [LARGE SCALE GENOMIC DNA]</scope>
    <source>
        <strain evidence="5 6">T-3040</strain>
    </source>
</reference>
<dbReference type="InterPro" id="IPR001845">
    <property type="entry name" value="HTH_ArsR_DNA-bd_dom"/>
</dbReference>